<proteinExistence type="predicted"/>
<gene>
    <name evidence="2" type="ORF">KSX_48120</name>
</gene>
<evidence type="ECO:0000313" key="3">
    <source>
        <dbReference type="Proteomes" id="UP000612362"/>
    </source>
</evidence>
<keyword evidence="3" id="KW-1185">Reference proteome</keyword>
<keyword evidence="1" id="KW-0472">Membrane</keyword>
<dbReference type="AlphaFoldDB" id="A0A8J3HZL5"/>
<dbReference type="EMBL" id="BNJF01000002">
    <property type="protein sequence ID" value="GHO46649.1"/>
    <property type="molecule type" value="Genomic_DNA"/>
</dbReference>
<accession>A0A8J3HZL5</accession>
<feature type="transmembrane region" description="Helical" evidence="1">
    <location>
        <begin position="6"/>
        <end position="25"/>
    </location>
</feature>
<keyword evidence="1" id="KW-0812">Transmembrane</keyword>
<sequence length="55" mass="6038">MEAILVYLLIPIFFIALGILVLLFARSSLATSPLEIDTNPIVTEADATQKEGEYL</sequence>
<organism evidence="2 3">
    <name type="scientific">Ktedonospora formicarum</name>
    <dbReference type="NCBI Taxonomy" id="2778364"/>
    <lineage>
        <taxon>Bacteria</taxon>
        <taxon>Bacillati</taxon>
        <taxon>Chloroflexota</taxon>
        <taxon>Ktedonobacteria</taxon>
        <taxon>Ktedonobacterales</taxon>
        <taxon>Ktedonobacteraceae</taxon>
        <taxon>Ktedonospora</taxon>
    </lineage>
</organism>
<evidence type="ECO:0000313" key="2">
    <source>
        <dbReference type="EMBL" id="GHO46649.1"/>
    </source>
</evidence>
<name>A0A8J3HZL5_9CHLR</name>
<keyword evidence="1" id="KW-1133">Transmembrane helix</keyword>
<evidence type="ECO:0000256" key="1">
    <source>
        <dbReference type="SAM" id="Phobius"/>
    </source>
</evidence>
<dbReference type="Proteomes" id="UP000612362">
    <property type="component" value="Unassembled WGS sequence"/>
</dbReference>
<comment type="caution">
    <text evidence="2">The sequence shown here is derived from an EMBL/GenBank/DDBJ whole genome shotgun (WGS) entry which is preliminary data.</text>
</comment>
<dbReference type="RefSeq" id="WP_220196017.1">
    <property type="nucleotide sequence ID" value="NZ_BNJF01000002.1"/>
</dbReference>
<reference evidence="2" key="1">
    <citation type="submission" date="2020-10" db="EMBL/GenBank/DDBJ databases">
        <title>Taxonomic study of unclassified bacteria belonging to the class Ktedonobacteria.</title>
        <authorList>
            <person name="Yabe S."/>
            <person name="Wang C.M."/>
            <person name="Zheng Y."/>
            <person name="Sakai Y."/>
            <person name="Cavaletti L."/>
            <person name="Monciardini P."/>
            <person name="Donadio S."/>
        </authorList>
    </citation>
    <scope>NUCLEOTIDE SEQUENCE</scope>
    <source>
        <strain evidence="2">SOSP1-1</strain>
    </source>
</reference>
<protein>
    <submittedName>
        <fullName evidence="2">Uncharacterized protein</fullName>
    </submittedName>
</protein>